<evidence type="ECO:0000313" key="4">
    <source>
        <dbReference type="EMBL" id="QDU21993.1"/>
    </source>
</evidence>
<keyword evidence="5" id="KW-1185">Reference proteome</keyword>
<dbReference type="KEGG" id="uli:ETAA1_39680"/>
<dbReference type="GO" id="GO:0005829">
    <property type="term" value="C:cytosol"/>
    <property type="evidence" value="ECO:0007669"/>
    <property type="project" value="TreeGrafter"/>
</dbReference>
<protein>
    <recommendedName>
        <fullName evidence="3">AMP nucleosidase</fullName>
        <ecNumber evidence="2">3.2.2.4</ecNumber>
    </recommendedName>
    <alternativeName>
        <fullName evidence="3">AMP nucleosidase</fullName>
    </alternativeName>
</protein>
<proteinExistence type="predicted"/>
<organism evidence="4 5">
    <name type="scientific">Urbifossiella limnaea</name>
    <dbReference type="NCBI Taxonomy" id="2528023"/>
    <lineage>
        <taxon>Bacteria</taxon>
        <taxon>Pseudomonadati</taxon>
        <taxon>Planctomycetota</taxon>
        <taxon>Planctomycetia</taxon>
        <taxon>Gemmatales</taxon>
        <taxon>Gemmataceae</taxon>
        <taxon>Urbifossiella</taxon>
    </lineage>
</organism>
<dbReference type="EC" id="3.2.2.4" evidence="2"/>
<accession>A0A517XWV9</accession>
<evidence type="ECO:0000313" key="5">
    <source>
        <dbReference type="Proteomes" id="UP000319576"/>
    </source>
</evidence>
<dbReference type="Proteomes" id="UP000319576">
    <property type="component" value="Chromosome"/>
</dbReference>
<dbReference type="SUPFAM" id="SSF102405">
    <property type="entry name" value="MCP/YpsA-like"/>
    <property type="match status" value="1"/>
</dbReference>
<dbReference type="Gene3D" id="3.40.50.450">
    <property type="match status" value="1"/>
</dbReference>
<comment type="catalytic activity">
    <reaction evidence="1">
        <text>AMP + H2O = D-ribose 5-phosphate + adenine</text>
        <dbReference type="Rhea" id="RHEA:20129"/>
        <dbReference type="ChEBI" id="CHEBI:15377"/>
        <dbReference type="ChEBI" id="CHEBI:16708"/>
        <dbReference type="ChEBI" id="CHEBI:78346"/>
        <dbReference type="ChEBI" id="CHEBI:456215"/>
        <dbReference type="EC" id="3.2.2.4"/>
    </reaction>
</comment>
<dbReference type="PANTHER" id="PTHR43393:SF2">
    <property type="entry name" value="CYTOKININ RIBOSIDE 5'-MONOPHOSPHATE PHOSPHORIBOHYDROLASE"/>
    <property type="match status" value="1"/>
</dbReference>
<dbReference type="GO" id="GO:0008714">
    <property type="term" value="F:AMP nucleosidase activity"/>
    <property type="evidence" value="ECO:0007669"/>
    <property type="project" value="UniProtKB-EC"/>
</dbReference>
<dbReference type="InterPro" id="IPR031100">
    <property type="entry name" value="LOG_fam"/>
</dbReference>
<dbReference type="Pfam" id="PF03641">
    <property type="entry name" value="Lysine_decarbox"/>
    <property type="match status" value="1"/>
</dbReference>
<dbReference type="OrthoDB" id="9801098at2"/>
<reference evidence="4 5" key="1">
    <citation type="submission" date="2019-02" db="EMBL/GenBank/DDBJ databases">
        <title>Deep-cultivation of Planctomycetes and their phenomic and genomic characterization uncovers novel biology.</title>
        <authorList>
            <person name="Wiegand S."/>
            <person name="Jogler M."/>
            <person name="Boedeker C."/>
            <person name="Pinto D."/>
            <person name="Vollmers J."/>
            <person name="Rivas-Marin E."/>
            <person name="Kohn T."/>
            <person name="Peeters S.H."/>
            <person name="Heuer A."/>
            <person name="Rast P."/>
            <person name="Oberbeckmann S."/>
            <person name="Bunk B."/>
            <person name="Jeske O."/>
            <person name="Meyerdierks A."/>
            <person name="Storesund J.E."/>
            <person name="Kallscheuer N."/>
            <person name="Luecker S."/>
            <person name="Lage O.M."/>
            <person name="Pohl T."/>
            <person name="Merkel B.J."/>
            <person name="Hornburger P."/>
            <person name="Mueller R.-W."/>
            <person name="Bruemmer F."/>
            <person name="Labrenz M."/>
            <person name="Spormann A.M."/>
            <person name="Op den Camp H."/>
            <person name="Overmann J."/>
            <person name="Amann R."/>
            <person name="Jetten M.S.M."/>
            <person name="Mascher T."/>
            <person name="Medema M.H."/>
            <person name="Devos D.P."/>
            <person name="Kaster A.-K."/>
            <person name="Ovreas L."/>
            <person name="Rohde M."/>
            <person name="Galperin M.Y."/>
            <person name="Jogler C."/>
        </authorList>
    </citation>
    <scope>NUCLEOTIDE SEQUENCE [LARGE SCALE GENOMIC DNA]</scope>
    <source>
        <strain evidence="4 5">ETA_A1</strain>
    </source>
</reference>
<gene>
    <name evidence="4" type="ORF">ETAA1_39680</name>
</gene>
<evidence type="ECO:0000256" key="3">
    <source>
        <dbReference type="ARBA" id="ARBA00031983"/>
    </source>
</evidence>
<evidence type="ECO:0000256" key="2">
    <source>
        <dbReference type="ARBA" id="ARBA00011985"/>
    </source>
</evidence>
<dbReference type="RefSeq" id="WP_145241361.1">
    <property type="nucleotide sequence ID" value="NZ_CP036273.1"/>
</dbReference>
<dbReference type="InterPro" id="IPR052341">
    <property type="entry name" value="LOG_family_nucleotidases"/>
</dbReference>
<dbReference type="EMBL" id="CP036273">
    <property type="protein sequence ID" value="QDU21993.1"/>
    <property type="molecule type" value="Genomic_DNA"/>
</dbReference>
<dbReference type="PANTHER" id="PTHR43393">
    <property type="entry name" value="CYTOKININ RIBOSIDE 5'-MONOPHOSPHATE PHOSPHORIBOHYDROLASE"/>
    <property type="match status" value="1"/>
</dbReference>
<dbReference type="AlphaFoldDB" id="A0A517XWV9"/>
<name>A0A517XWV9_9BACT</name>
<sequence>MTPASPQDGLIPLSDERAALNVIGKAVLGLWDTVNTLTRLRPTRRERYRVTIFGSARVAADHWVYGAIRDLAAELTRLGCDIVTGGGPGLMQAANEGVKLSDPDGTHQKSVGIRVELPFEQNVNAFVTDSYEHKTFFTRLHHFVLVSDAFVVTPGGIGTALEALMVWQLLQVRHLRDTPLILAGHFWDGLLAWAKDAMLRPDIPLVSPGDLDIPVVLTDGPAIVAAIRDHHARWLARQGAPA</sequence>
<evidence type="ECO:0000256" key="1">
    <source>
        <dbReference type="ARBA" id="ARBA00000274"/>
    </source>
</evidence>